<sequence length="533" mass="60886">MKKDFEDFLKTRGISQNDCSFDMKSKMLIDYIRSCEKSFEETLIEFPECYEGILKASNMRFIALENYISDEKSCSLISYEVAFKLKTFAYCVDTQKITLITLEPFNAKNIELLKELIKNKYPICEIEFALTGLKDFYAHLENLKIQEQIHRQIHYNHQEDGISNLYTLIIENAIFQKASDIHLEPKASYGSFKIRQDGKIKEIARIHTEFFDALCNKIKLESKLDISEKRLPQDGRYSFLVNNVNYDLRISCMPTQYGESIVIRILDTRTDVISLDYLNLTPSNLKTIKKILHAPCGIILITGPTGSGKSTTLYAMLEALKSNDKKLITIEDPIEYQINLATQIQINPDYGFGFSEALKAILRQDPDIIMVGEIRDQKTFQLALQASLTGHLVLSTIHTNDSISTIDRLLNMGVEPYLLSSSLIGVISQRLARKLCPKCRKVSSQFDSSLKNIEKSYFSSGCKECNMQGVLGREALMEVLEITPELKKMINKNHLEIPFYLKEIGFRTMFDDGMSKAAEGVIGVEEIYRLTRV</sequence>
<dbReference type="InterPro" id="IPR027417">
    <property type="entry name" value="P-loop_NTPase"/>
</dbReference>
<reference evidence="5" key="2">
    <citation type="submission" date="2023-07" db="EMBL/GenBank/DDBJ databases">
        <authorList>
            <person name="Aydin F."/>
            <person name="Tarhane S."/>
            <person name="Saticioglu I.B."/>
            <person name="Karakaya E."/>
            <person name="Abay S."/>
            <person name="Guran O."/>
            <person name="Bozkurt E."/>
            <person name="Uzum N."/>
            <person name="Olgun K."/>
            <person name="Jablonski D."/>
        </authorList>
    </citation>
    <scope>NUCLEOTIDE SEQUENCE</scope>
    <source>
        <strain evidence="5">Faydin-H75</strain>
    </source>
</reference>
<keyword evidence="8" id="KW-1185">Reference proteome</keyword>
<name>A0AA90SRW9_9HELI</name>
<dbReference type="Proteomes" id="UP001240777">
    <property type="component" value="Unassembled WGS sequence"/>
</dbReference>
<evidence type="ECO:0000256" key="3">
    <source>
        <dbReference type="ARBA" id="ARBA00022840"/>
    </source>
</evidence>
<dbReference type="Gene3D" id="3.40.50.300">
    <property type="entry name" value="P-loop containing nucleotide triphosphate hydrolases"/>
    <property type="match status" value="1"/>
</dbReference>
<dbReference type="Proteomes" id="UP001177258">
    <property type="component" value="Unassembled WGS sequence"/>
</dbReference>
<dbReference type="SUPFAM" id="SSF52540">
    <property type="entry name" value="P-loop containing nucleoside triphosphate hydrolases"/>
    <property type="match status" value="1"/>
</dbReference>
<dbReference type="Gene3D" id="3.30.450.90">
    <property type="match status" value="1"/>
</dbReference>
<feature type="domain" description="Bacterial type II secretion system protein E" evidence="4">
    <location>
        <begin position="362"/>
        <end position="376"/>
    </location>
</feature>
<evidence type="ECO:0000256" key="2">
    <source>
        <dbReference type="ARBA" id="ARBA00022741"/>
    </source>
</evidence>
<dbReference type="Pfam" id="PF00437">
    <property type="entry name" value="T2SSE"/>
    <property type="match status" value="1"/>
</dbReference>
<protein>
    <submittedName>
        <fullName evidence="6">GspE/PulE family protein</fullName>
    </submittedName>
</protein>
<dbReference type="RefSeq" id="WP_305516254.1">
    <property type="nucleotide sequence ID" value="NZ_JAUPEV010000001.1"/>
</dbReference>
<proteinExistence type="inferred from homology"/>
<dbReference type="AlphaFoldDB" id="A0AA90SRW9"/>
<dbReference type="InterPro" id="IPR003593">
    <property type="entry name" value="AAA+_ATPase"/>
</dbReference>
<dbReference type="GO" id="GO:0005524">
    <property type="term" value="F:ATP binding"/>
    <property type="evidence" value="ECO:0007669"/>
    <property type="project" value="UniProtKB-KW"/>
</dbReference>
<dbReference type="PANTHER" id="PTHR30258">
    <property type="entry name" value="TYPE II SECRETION SYSTEM PROTEIN GSPE-RELATED"/>
    <property type="match status" value="1"/>
</dbReference>
<evidence type="ECO:0000313" key="6">
    <source>
        <dbReference type="EMBL" id="MDP2538279.1"/>
    </source>
</evidence>
<organism evidence="6 7">
    <name type="scientific">Helicobacter cappadocius</name>
    <dbReference type="NCBI Taxonomy" id="3063998"/>
    <lineage>
        <taxon>Bacteria</taxon>
        <taxon>Pseudomonadati</taxon>
        <taxon>Campylobacterota</taxon>
        <taxon>Epsilonproteobacteria</taxon>
        <taxon>Campylobacterales</taxon>
        <taxon>Helicobacteraceae</taxon>
        <taxon>Helicobacter</taxon>
    </lineage>
</organism>
<evidence type="ECO:0000313" key="8">
    <source>
        <dbReference type="Proteomes" id="UP001240777"/>
    </source>
</evidence>
<dbReference type="CDD" id="cd01129">
    <property type="entry name" value="PulE-GspE-like"/>
    <property type="match status" value="1"/>
</dbReference>
<evidence type="ECO:0000313" key="5">
    <source>
        <dbReference type="EMBL" id="MDO7252412.1"/>
    </source>
</evidence>
<comment type="caution">
    <text evidence="6">The sequence shown here is derived from an EMBL/GenBank/DDBJ whole genome shotgun (WGS) entry which is preliminary data.</text>
</comment>
<dbReference type="SMART" id="SM00382">
    <property type="entry name" value="AAA"/>
    <property type="match status" value="1"/>
</dbReference>
<dbReference type="PANTHER" id="PTHR30258:SF2">
    <property type="entry name" value="COMG OPERON PROTEIN 1"/>
    <property type="match status" value="1"/>
</dbReference>
<dbReference type="GO" id="GO:0016887">
    <property type="term" value="F:ATP hydrolysis activity"/>
    <property type="evidence" value="ECO:0007669"/>
    <property type="project" value="TreeGrafter"/>
</dbReference>
<gene>
    <name evidence="5" type="ORF">Q5I04_00565</name>
    <name evidence="6" type="ORF">Q5I06_00565</name>
</gene>
<dbReference type="GO" id="GO:0005886">
    <property type="term" value="C:plasma membrane"/>
    <property type="evidence" value="ECO:0007669"/>
    <property type="project" value="TreeGrafter"/>
</dbReference>
<dbReference type="EMBL" id="JAUYZK010000001">
    <property type="protein sequence ID" value="MDP2538279.1"/>
    <property type="molecule type" value="Genomic_DNA"/>
</dbReference>
<dbReference type="PROSITE" id="PS00662">
    <property type="entry name" value="T2SP_E"/>
    <property type="match status" value="1"/>
</dbReference>
<keyword evidence="3" id="KW-0067">ATP-binding</keyword>
<reference evidence="6 8" key="1">
    <citation type="submission" date="2023-07" db="EMBL/GenBank/DDBJ databases">
        <title>Unpublished Manusciprt.</title>
        <authorList>
            <person name="Aydin F."/>
            <person name="Tarhane S."/>
            <person name="Saticioglu I.B."/>
            <person name="Karakaya E."/>
            <person name="Abay S."/>
            <person name="Guran O."/>
            <person name="Bozkurt E."/>
            <person name="Uzum N."/>
            <person name="Olgun K."/>
            <person name="Jablonski D."/>
        </authorList>
    </citation>
    <scope>NUCLEOTIDE SEQUENCE</scope>
    <source>
        <strain evidence="8">faydin-H75</strain>
        <strain evidence="6">Faydin-H76</strain>
    </source>
</reference>
<dbReference type="InterPro" id="IPR001482">
    <property type="entry name" value="T2SS/T4SS_dom"/>
</dbReference>
<evidence type="ECO:0000313" key="7">
    <source>
        <dbReference type="Proteomes" id="UP001177258"/>
    </source>
</evidence>
<comment type="similarity">
    <text evidence="1">Belongs to the GSP E family.</text>
</comment>
<evidence type="ECO:0000256" key="1">
    <source>
        <dbReference type="ARBA" id="ARBA00006611"/>
    </source>
</evidence>
<accession>A0AA90SRW9</accession>
<reference evidence="5 7" key="3">
    <citation type="journal article" date="2024" name="Syst. Appl. Microbiol.">
        <title>Helicobacter cappadocius sp. nov., from lizards: The first psychrotrophic Helicobacter species.</title>
        <authorList>
            <person name="Aydin F."/>
            <person name="Tarhane S."/>
            <person name="Karakaya E."/>
            <person name="Abay S."/>
            <person name="Kayman T."/>
            <person name="Guran O."/>
            <person name="Bozkurt E."/>
            <person name="Uzum N."/>
            <person name="Avci A."/>
            <person name="Olgun K."/>
            <person name="Jablonski D."/>
            <person name="Guran C."/>
            <person name="Burcin Saticioglu I."/>
        </authorList>
    </citation>
    <scope>NUCLEOTIDE SEQUENCE [LARGE SCALE GENOMIC DNA]</scope>
    <source>
        <strain evidence="5">Faydin-H75</strain>
        <strain evidence="7">faydin-H76</strain>
    </source>
</reference>
<keyword evidence="2" id="KW-0547">Nucleotide-binding</keyword>
<dbReference type="EMBL" id="JAUPEV010000001">
    <property type="protein sequence ID" value="MDO7252412.1"/>
    <property type="molecule type" value="Genomic_DNA"/>
</dbReference>
<evidence type="ECO:0000259" key="4">
    <source>
        <dbReference type="PROSITE" id="PS00662"/>
    </source>
</evidence>